<dbReference type="EMBL" id="RWJN01000147">
    <property type="protein sequence ID" value="TCD66143.1"/>
    <property type="molecule type" value="Genomic_DNA"/>
</dbReference>
<dbReference type="Proteomes" id="UP000292702">
    <property type="component" value="Unassembled WGS sequence"/>
</dbReference>
<proteinExistence type="predicted"/>
<dbReference type="InterPro" id="IPR032675">
    <property type="entry name" value="LRR_dom_sf"/>
</dbReference>
<evidence type="ECO:0000313" key="1">
    <source>
        <dbReference type="EMBL" id="TCD66143.1"/>
    </source>
</evidence>
<accession>A0A4R0RH76</accession>
<evidence type="ECO:0000313" key="2">
    <source>
        <dbReference type="Proteomes" id="UP000292702"/>
    </source>
</evidence>
<dbReference type="Gene3D" id="3.80.10.10">
    <property type="entry name" value="Ribonuclease Inhibitor"/>
    <property type="match status" value="1"/>
</dbReference>
<protein>
    <recommendedName>
        <fullName evidence="3">F-box domain-containing protein</fullName>
    </recommendedName>
</protein>
<reference evidence="1 2" key="1">
    <citation type="submission" date="2018-11" db="EMBL/GenBank/DDBJ databases">
        <title>Genome assembly of Steccherinum ochraceum LE-BIN_3174, the white-rot fungus of the Steccherinaceae family (The Residual Polyporoid clade, Polyporales, Basidiomycota).</title>
        <authorList>
            <person name="Fedorova T.V."/>
            <person name="Glazunova O.A."/>
            <person name="Landesman E.O."/>
            <person name="Moiseenko K.V."/>
            <person name="Psurtseva N.V."/>
            <person name="Savinova O.S."/>
            <person name="Shakhova N.V."/>
            <person name="Tyazhelova T.V."/>
            <person name="Vasina D.V."/>
        </authorList>
    </citation>
    <scope>NUCLEOTIDE SEQUENCE [LARGE SCALE GENOMIC DNA]</scope>
    <source>
        <strain evidence="1 2">LE-BIN_3174</strain>
    </source>
</reference>
<gene>
    <name evidence="1" type="ORF">EIP91_001697</name>
</gene>
<name>A0A4R0RH76_9APHY</name>
<organism evidence="1 2">
    <name type="scientific">Steccherinum ochraceum</name>
    <dbReference type="NCBI Taxonomy" id="92696"/>
    <lineage>
        <taxon>Eukaryota</taxon>
        <taxon>Fungi</taxon>
        <taxon>Dikarya</taxon>
        <taxon>Basidiomycota</taxon>
        <taxon>Agaricomycotina</taxon>
        <taxon>Agaricomycetes</taxon>
        <taxon>Polyporales</taxon>
        <taxon>Steccherinaceae</taxon>
        <taxon>Steccherinum</taxon>
    </lineage>
</organism>
<keyword evidence="2" id="KW-1185">Reference proteome</keyword>
<dbReference type="AlphaFoldDB" id="A0A4R0RH76"/>
<comment type="caution">
    <text evidence="1">The sequence shown here is derived from an EMBL/GenBank/DDBJ whole genome shotgun (WGS) entry which is preliminary data.</text>
</comment>
<evidence type="ECO:0008006" key="3">
    <source>
        <dbReference type="Google" id="ProtNLM"/>
    </source>
</evidence>
<sequence length="356" mass="40057">MQQLSSPPSRLLALPPELLLPILNLACTARPRGQTSHALHLTCKHLRELCVSTGVDLQVTFLADYWRAGRFAQMLETRRVPRLKSLFVAYGAAGSRPWHDLDRRYILPTILNLISPTFLTVLTIHHSIYDPTAPLLPLTFPRLTHLTLDTPLEATALLSSSPQPSLTHLHLHTQPSSRTLHALNHFSPHLIHLTLPGPNNDLCVFVHAYLCLTRSMREIAGPVLHSMTSNSSLETFPDAAIPTMLRCVVVTCRAFYLRPNVPTSEAMANAHKRYYQPLRDLALERKRMDEGSEAACGDAEIIRHTVWMDKGEGAEGGNRLYREVTVYPVRPALSIDEQDKDEAEALERMKQDWLKL</sequence>